<dbReference type="InterPro" id="IPR044730">
    <property type="entry name" value="RNase_H-like_dom_plant"/>
</dbReference>
<dbReference type="AlphaFoldDB" id="A0A061FJ05"/>
<dbReference type="PANTHER" id="PTHR33033:SF118">
    <property type="entry name" value="OS02G0175302 PROTEIN"/>
    <property type="match status" value="1"/>
</dbReference>
<dbReference type="EMBL" id="CM001886">
    <property type="protein sequence ID" value="EOY17305.1"/>
    <property type="molecule type" value="Genomic_DNA"/>
</dbReference>
<keyword evidence="3" id="KW-1185">Reference proteome</keyword>
<dbReference type="Gramene" id="EOY17305">
    <property type="protein sequence ID" value="EOY17305"/>
    <property type="gene ID" value="TCM_036461"/>
</dbReference>
<dbReference type="HOGENOM" id="CLU_793236_0_0_1"/>
<name>A0A061FJ05_THECC</name>
<dbReference type="CDD" id="cd06222">
    <property type="entry name" value="RNase_H_like"/>
    <property type="match status" value="1"/>
</dbReference>
<reference evidence="2 3" key="1">
    <citation type="journal article" date="2013" name="Genome Biol.">
        <title>The genome sequence of the most widely cultivated cacao type and its use to identify candidate genes regulating pod color.</title>
        <authorList>
            <person name="Motamayor J.C."/>
            <person name="Mockaitis K."/>
            <person name="Schmutz J."/>
            <person name="Haiminen N."/>
            <person name="Iii D.L."/>
            <person name="Cornejo O."/>
            <person name="Findley S.D."/>
            <person name="Zheng P."/>
            <person name="Utro F."/>
            <person name="Royaert S."/>
            <person name="Saski C."/>
            <person name="Jenkins J."/>
            <person name="Podicheti R."/>
            <person name="Zhao M."/>
            <person name="Scheffler B.E."/>
            <person name="Stack J.C."/>
            <person name="Feltus F.A."/>
            <person name="Mustiga G.M."/>
            <person name="Amores F."/>
            <person name="Phillips W."/>
            <person name="Marelli J.P."/>
            <person name="May G.D."/>
            <person name="Shapiro H."/>
            <person name="Ma J."/>
            <person name="Bustamante C.D."/>
            <person name="Schnell R.J."/>
            <person name="Main D."/>
            <person name="Gilbert D."/>
            <person name="Parida L."/>
            <person name="Kuhn D.N."/>
        </authorList>
    </citation>
    <scope>NUCLEOTIDE SEQUENCE [LARGE SCALE GENOMIC DNA]</scope>
    <source>
        <strain evidence="3">cv. Matina 1-6</strain>
    </source>
</reference>
<evidence type="ECO:0000313" key="3">
    <source>
        <dbReference type="Proteomes" id="UP000026915"/>
    </source>
</evidence>
<dbReference type="InParanoid" id="A0A061FJ05"/>
<organism evidence="2 3">
    <name type="scientific">Theobroma cacao</name>
    <name type="common">Cacao</name>
    <name type="synonym">Cocoa</name>
    <dbReference type="NCBI Taxonomy" id="3641"/>
    <lineage>
        <taxon>Eukaryota</taxon>
        <taxon>Viridiplantae</taxon>
        <taxon>Streptophyta</taxon>
        <taxon>Embryophyta</taxon>
        <taxon>Tracheophyta</taxon>
        <taxon>Spermatophyta</taxon>
        <taxon>Magnoliopsida</taxon>
        <taxon>eudicotyledons</taxon>
        <taxon>Gunneridae</taxon>
        <taxon>Pentapetalae</taxon>
        <taxon>rosids</taxon>
        <taxon>malvids</taxon>
        <taxon>Malvales</taxon>
        <taxon>Malvaceae</taxon>
        <taxon>Byttnerioideae</taxon>
        <taxon>Theobroma</taxon>
    </lineage>
</organism>
<protein>
    <recommendedName>
        <fullName evidence="1">Reverse transcriptase zinc-binding domain-containing protein</fullName>
    </recommendedName>
</protein>
<gene>
    <name evidence="2" type="ORF">TCM_036461</name>
</gene>
<proteinExistence type="predicted"/>
<dbReference type="InterPro" id="IPR026960">
    <property type="entry name" value="RVT-Znf"/>
</dbReference>
<dbReference type="Pfam" id="PF13966">
    <property type="entry name" value="zf-RVT"/>
    <property type="match status" value="1"/>
</dbReference>
<evidence type="ECO:0000313" key="2">
    <source>
        <dbReference type="EMBL" id="EOY17305.1"/>
    </source>
</evidence>
<feature type="domain" description="Reverse transcriptase zinc-binding" evidence="1">
    <location>
        <begin position="81"/>
        <end position="134"/>
    </location>
</feature>
<dbReference type="PANTHER" id="PTHR33033">
    <property type="entry name" value="POLYNUCLEOTIDYL TRANSFERASE, RIBONUCLEASE H-LIKE SUPERFAMILY PROTEIN-RELATED"/>
    <property type="match status" value="1"/>
</dbReference>
<sequence>MACISNTSISVLVNGTPTREIHMKRGIAIDDAGLYVLHLQYADDTVVSGLKINFNKSCLYGVGIDKSLVISWADLIKCRDVHWKFVWSGLFPLKIKILCWQILRGRLAIKETLASRGITSPEATVCLLSRNGMEMVIHKDLLICFLSWVELAYLLNNGKCGKWHAPNRKFKSIVHRSKPSEGCLKFNIDRSSRRCLGDSGIGGILRNYSGDVLALFSKSVGIIDSNKAELLAVREAAIIYAASKRLNVPDFGIPCCCSFVYAALYEGRPKGPLCSPPLGTFLTVIPVADPLEKCLLYDKARPSVCWMFTPVVLWLLNAFQDCGAYEFGIWVESRIIPTFLFPLPRAPSVL</sequence>
<evidence type="ECO:0000259" key="1">
    <source>
        <dbReference type="Pfam" id="PF13966"/>
    </source>
</evidence>
<accession>A0A061FJ05</accession>
<dbReference type="Proteomes" id="UP000026915">
    <property type="component" value="Chromosome 8"/>
</dbReference>